<keyword evidence="2" id="KW-1133">Transmembrane helix</keyword>
<sequence>MMLLDASDYPLGMHLFRDASSLLLATLVHEIKFRPSMILPIHDLVYSLHATNAGDFGYQSTYDVPCIRDGIRGIGCGLDNLHCPCDTDGQEAMTLILISCLAARTPVNMPRARGAVSSACAHVVKRKGPTTGPLSTSSIPRTVEVVVGQHVSARNASVSQQDQLGDTVSTKSGMSTGAITGIAVAVVAAVLLIVALVYLGRKKRRTIFEEAGYVGGTATELTGKRSPMHGTGTERTISREAPSSAY</sequence>
<reference evidence="3 4" key="1">
    <citation type="submission" date="2016-10" db="EMBL/GenBank/DDBJ databases">
        <title>The genome sequence of Colletotrichum fioriniae PJ7.</title>
        <authorList>
            <person name="Baroncelli R."/>
        </authorList>
    </citation>
    <scope>NUCLEOTIDE SEQUENCE [LARGE SCALE GENOMIC DNA]</scope>
    <source>
        <strain evidence="3">Col 31</strain>
    </source>
</reference>
<feature type="region of interest" description="Disordered" evidence="1">
    <location>
        <begin position="219"/>
        <end position="246"/>
    </location>
</feature>
<proteinExistence type="predicted"/>
<gene>
    <name evidence="3" type="ORF">CMEL01_12672</name>
</gene>
<organism evidence="3 4">
    <name type="scientific">Colletotrichum melonis</name>
    <dbReference type="NCBI Taxonomy" id="1209925"/>
    <lineage>
        <taxon>Eukaryota</taxon>
        <taxon>Fungi</taxon>
        <taxon>Dikarya</taxon>
        <taxon>Ascomycota</taxon>
        <taxon>Pezizomycotina</taxon>
        <taxon>Sordariomycetes</taxon>
        <taxon>Hypocreomycetidae</taxon>
        <taxon>Glomerellales</taxon>
        <taxon>Glomerellaceae</taxon>
        <taxon>Colletotrichum</taxon>
        <taxon>Colletotrichum acutatum species complex</taxon>
    </lineage>
</organism>
<evidence type="ECO:0000256" key="1">
    <source>
        <dbReference type="SAM" id="MobiDB-lite"/>
    </source>
</evidence>
<evidence type="ECO:0000256" key="2">
    <source>
        <dbReference type="SAM" id="Phobius"/>
    </source>
</evidence>
<evidence type="ECO:0008006" key="5">
    <source>
        <dbReference type="Google" id="ProtNLM"/>
    </source>
</evidence>
<dbReference type="AlphaFoldDB" id="A0AAI9UUK9"/>
<protein>
    <recommendedName>
        <fullName evidence="5">Extracellular membrane protein CFEM domain-containing protein</fullName>
    </recommendedName>
</protein>
<evidence type="ECO:0000313" key="3">
    <source>
        <dbReference type="EMBL" id="KAK1463911.1"/>
    </source>
</evidence>
<keyword evidence="2" id="KW-0472">Membrane</keyword>
<keyword evidence="2" id="KW-0812">Transmembrane</keyword>
<keyword evidence="4" id="KW-1185">Reference proteome</keyword>
<feature type="transmembrane region" description="Helical" evidence="2">
    <location>
        <begin position="178"/>
        <end position="199"/>
    </location>
</feature>
<accession>A0AAI9UUK9</accession>
<name>A0AAI9UUK9_9PEZI</name>
<dbReference type="Proteomes" id="UP001239795">
    <property type="component" value="Unassembled WGS sequence"/>
</dbReference>
<evidence type="ECO:0000313" key="4">
    <source>
        <dbReference type="Proteomes" id="UP001239795"/>
    </source>
</evidence>
<dbReference type="EMBL" id="MLGG01000006">
    <property type="protein sequence ID" value="KAK1463911.1"/>
    <property type="molecule type" value="Genomic_DNA"/>
</dbReference>
<comment type="caution">
    <text evidence="3">The sequence shown here is derived from an EMBL/GenBank/DDBJ whole genome shotgun (WGS) entry which is preliminary data.</text>
</comment>